<dbReference type="GO" id="GO:0004035">
    <property type="term" value="F:alkaline phosphatase activity"/>
    <property type="evidence" value="ECO:0007669"/>
    <property type="project" value="UniProtKB-ARBA"/>
</dbReference>
<dbReference type="GO" id="GO:0046872">
    <property type="term" value="F:metal ion binding"/>
    <property type="evidence" value="ECO:0007669"/>
    <property type="project" value="UniProtKB-KW"/>
</dbReference>
<dbReference type="Proteomes" id="UP000279259">
    <property type="component" value="Unassembled WGS sequence"/>
</dbReference>
<evidence type="ECO:0000256" key="1">
    <source>
        <dbReference type="ARBA" id="ARBA00022801"/>
    </source>
</evidence>
<dbReference type="EMBL" id="RSCD01000003">
    <property type="protein sequence ID" value="RSH93962.1"/>
    <property type="molecule type" value="Genomic_DNA"/>
</dbReference>
<feature type="active site" description="Nucleophile" evidence="6">
    <location>
        <position position="25"/>
    </location>
</feature>
<dbReference type="AlphaFoldDB" id="A0A427YSB4"/>
<dbReference type="NCBIfam" id="TIGR01460">
    <property type="entry name" value="HAD-SF-IIA"/>
    <property type="match status" value="1"/>
</dbReference>
<keyword evidence="10" id="KW-1185">Reference proteome</keyword>
<sequence>MVPPILSTPEHYLELIDSTDTFLLDCDGVIYHGPVVVDGVREVLALLRAKGKKLIFVTNNARKSRAMYKKTFDKLNIEVKEEEIFGSAYATAVYLSKVLNFPKDKRVYVIGEQGIEDELTAVGISHCGGTDPEDRVFIPSGDFSLFKPDPSIGAVLCGFDMYVNYKKYAKAFSYLRDNEGCHFILTNQDATFPTDGTLFPGSGAMSAPLVFASKKKPTIVGKPNTLMMDAIIAEHHFDPKRALMIGDNLSTDIEFGHNSGVRTLLVMAELPRGNRYSATRQATSCPTLWLRVSVISPCSRNNDAR</sequence>
<reference evidence="9 10" key="1">
    <citation type="submission" date="2018-11" db="EMBL/GenBank/DDBJ databases">
        <title>Genome sequence of Saitozyma podzolica DSM 27192.</title>
        <authorList>
            <person name="Aliyu H."/>
            <person name="Gorte O."/>
            <person name="Ochsenreither K."/>
        </authorList>
    </citation>
    <scope>NUCLEOTIDE SEQUENCE [LARGE SCALE GENOMIC DNA]</scope>
    <source>
        <strain evidence="9 10">DSM 27192</strain>
    </source>
</reference>
<dbReference type="OrthoDB" id="413953at2759"/>
<accession>A0A427YSB4</accession>
<dbReference type="Pfam" id="PF13242">
    <property type="entry name" value="Hydrolase_like"/>
    <property type="match status" value="1"/>
</dbReference>
<evidence type="ECO:0000256" key="2">
    <source>
        <dbReference type="ARBA" id="ARBA00050247"/>
    </source>
</evidence>
<comment type="cofactor">
    <cofactor evidence="8">
        <name>Mg(2+)</name>
        <dbReference type="ChEBI" id="CHEBI:18420"/>
    </cofactor>
    <text evidence="8">Divalent metal ions. Mg(2+) is the most effective.</text>
</comment>
<dbReference type="InterPro" id="IPR036412">
    <property type="entry name" value="HAD-like_sf"/>
</dbReference>
<evidence type="ECO:0000313" key="9">
    <source>
        <dbReference type="EMBL" id="RSH93962.1"/>
    </source>
</evidence>
<dbReference type="PANTHER" id="PTHR19288">
    <property type="entry name" value="4-NITROPHENYLPHOSPHATASE-RELATED"/>
    <property type="match status" value="1"/>
</dbReference>
<feature type="binding site" evidence="7">
    <location>
        <position position="222"/>
    </location>
    <ligand>
        <name>substrate</name>
    </ligand>
</feature>
<dbReference type="PIRSF" id="PIRSF000915">
    <property type="entry name" value="PGP-type_phosphatase"/>
    <property type="match status" value="1"/>
</dbReference>
<dbReference type="SUPFAM" id="SSF56784">
    <property type="entry name" value="HAD-like"/>
    <property type="match status" value="1"/>
</dbReference>
<dbReference type="STRING" id="1890683.A0A427YSB4"/>
<keyword evidence="8" id="KW-0460">Magnesium</keyword>
<organism evidence="9 10">
    <name type="scientific">Saitozyma podzolica</name>
    <dbReference type="NCBI Taxonomy" id="1890683"/>
    <lineage>
        <taxon>Eukaryota</taxon>
        <taxon>Fungi</taxon>
        <taxon>Dikarya</taxon>
        <taxon>Basidiomycota</taxon>
        <taxon>Agaricomycotina</taxon>
        <taxon>Tremellomycetes</taxon>
        <taxon>Tremellales</taxon>
        <taxon>Trimorphomycetaceae</taxon>
        <taxon>Saitozyma</taxon>
    </lineage>
</organism>
<dbReference type="Gene3D" id="3.40.50.1000">
    <property type="entry name" value="HAD superfamily/HAD-like"/>
    <property type="match status" value="2"/>
</dbReference>
<keyword evidence="1 5" id="KW-0378">Hydrolase</keyword>
<comment type="caution">
    <text evidence="9">The sequence shown here is derived from an EMBL/GenBank/DDBJ whole genome shotgun (WGS) entry which is preliminary data.</text>
</comment>
<evidence type="ECO:0000256" key="4">
    <source>
        <dbReference type="ARBA" id="ARBA00069197"/>
    </source>
</evidence>
<evidence type="ECO:0000256" key="8">
    <source>
        <dbReference type="PIRSR" id="PIRSR000915-3"/>
    </source>
</evidence>
<dbReference type="FunFam" id="3.40.50.1000:FF:000039">
    <property type="entry name" value="Phosphoglycolate phosphatase"/>
    <property type="match status" value="1"/>
</dbReference>
<feature type="active site" description="Proton donor" evidence="6">
    <location>
        <position position="27"/>
    </location>
</feature>
<name>A0A427YSB4_9TREE</name>
<dbReference type="Pfam" id="PF13344">
    <property type="entry name" value="Hydrolase_6"/>
    <property type="match status" value="1"/>
</dbReference>
<evidence type="ECO:0000256" key="3">
    <source>
        <dbReference type="ARBA" id="ARBA00066659"/>
    </source>
</evidence>
<comment type="catalytic activity">
    <reaction evidence="2 5">
        <text>4-nitrophenyl phosphate + H2O = 4-nitrophenol + phosphate + H(+)</text>
        <dbReference type="Rhea" id="RHEA:21664"/>
        <dbReference type="ChEBI" id="CHEBI:15377"/>
        <dbReference type="ChEBI" id="CHEBI:15378"/>
        <dbReference type="ChEBI" id="CHEBI:43474"/>
        <dbReference type="ChEBI" id="CHEBI:57917"/>
        <dbReference type="ChEBI" id="CHEBI:61146"/>
        <dbReference type="EC" id="3.1.3.41"/>
    </reaction>
</comment>
<feature type="binding site" evidence="8">
    <location>
        <position position="247"/>
    </location>
    <ligand>
        <name>Mg(2+)</name>
        <dbReference type="ChEBI" id="CHEBI:18420"/>
    </ligand>
</feature>
<feature type="binding site" evidence="8">
    <location>
        <position position="25"/>
    </location>
    <ligand>
        <name>Mg(2+)</name>
        <dbReference type="ChEBI" id="CHEBI:18420"/>
    </ligand>
</feature>
<dbReference type="InterPro" id="IPR006357">
    <property type="entry name" value="HAD-SF_hydro_IIA"/>
</dbReference>
<evidence type="ECO:0000313" key="10">
    <source>
        <dbReference type="Proteomes" id="UP000279259"/>
    </source>
</evidence>
<evidence type="ECO:0000256" key="6">
    <source>
        <dbReference type="PIRSR" id="PIRSR000915-1"/>
    </source>
</evidence>
<evidence type="ECO:0000256" key="5">
    <source>
        <dbReference type="PIRNR" id="PIRNR000915"/>
    </source>
</evidence>
<proteinExistence type="predicted"/>
<dbReference type="GO" id="GO:0005737">
    <property type="term" value="C:cytoplasm"/>
    <property type="evidence" value="ECO:0007669"/>
    <property type="project" value="TreeGrafter"/>
</dbReference>
<dbReference type="GO" id="GO:0008967">
    <property type="term" value="F:phosphoglycolate phosphatase activity"/>
    <property type="evidence" value="ECO:0007669"/>
    <property type="project" value="TreeGrafter"/>
</dbReference>
<evidence type="ECO:0000256" key="7">
    <source>
        <dbReference type="PIRSR" id="PIRSR000915-2"/>
    </source>
</evidence>
<dbReference type="InterPro" id="IPR023214">
    <property type="entry name" value="HAD_sf"/>
</dbReference>
<dbReference type="NCBIfam" id="TIGR01452">
    <property type="entry name" value="PGP_euk"/>
    <property type="match status" value="1"/>
</dbReference>
<feature type="binding site" evidence="8">
    <location>
        <position position="27"/>
    </location>
    <ligand>
        <name>Mg(2+)</name>
        <dbReference type="ChEBI" id="CHEBI:18420"/>
    </ligand>
</feature>
<dbReference type="EC" id="3.1.3.41" evidence="3 5"/>
<dbReference type="InterPro" id="IPR006349">
    <property type="entry name" value="PGP_euk"/>
</dbReference>
<dbReference type="PANTHER" id="PTHR19288:SF46">
    <property type="entry name" value="HALOACID DEHALOGENASE-LIKE HYDROLASE DOMAIN-CONTAINING PROTEIN 2"/>
    <property type="match status" value="1"/>
</dbReference>
<protein>
    <recommendedName>
        <fullName evidence="4 5">4-nitrophenylphosphatase</fullName>
        <shortName evidence="5">PNPPase</shortName>
        <ecNumber evidence="3 5">3.1.3.41</ecNumber>
    </recommendedName>
</protein>
<gene>
    <name evidence="9" type="ORF">EHS25_006615</name>
</gene>
<keyword evidence="8" id="KW-0479">Metal-binding</keyword>